<keyword evidence="3" id="KW-1185">Reference proteome</keyword>
<protein>
    <submittedName>
        <fullName evidence="2">Uncharacterized protein</fullName>
    </submittedName>
</protein>
<comment type="caution">
    <text evidence="2">The sequence shown here is derived from an EMBL/GenBank/DDBJ whole genome shotgun (WGS) entry which is preliminary data.</text>
</comment>
<evidence type="ECO:0000256" key="1">
    <source>
        <dbReference type="SAM" id="MobiDB-lite"/>
    </source>
</evidence>
<dbReference type="Proteomes" id="UP001148838">
    <property type="component" value="Unassembled WGS sequence"/>
</dbReference>
<reference evidence="2 3" key="1">
    <citation type="journal article" date="2022" name="Allergy">
        <title>Genome assembly and annotation of Periplaneta americana reveal a comprehensive cockroach allergen profile.</title>
        <authorList>
            <person name="Wang L."/>
            <person name="Xiong Q."/>
            <person name="Saelim N."/>
            <person name="Wang L."/>
            <person name="Nong W."/>
            <person name="Wan A.T."/>
            <person name="Shi M."/>
            <person name="Liu X."/>
            <person name="Cao Q."/>
            <person name="Hui J.H.L."/>
            <person name="Sookrung N."/>
            <person name="Leung T.F."/>
            <person name="Tungtrongchitr A."/>
            <person name="Tsui S.K.W."/>
        </authorList>
    </citation>
    <scope>NUCLEOTIDE SEQUENCE [LARGE SCALE GENOMIC DNA]</scope>
    <source>
        <strain evidence="2">PWHHKU_190912</strain>
    </source>
</reference>
<accession>A0ABQ8TFW0</accession>
<evidence type="ECO:0000313" key="2">
    <source>
        <dbReference type="EMBL" id="KAJ4444844.1"/>
    </source>
</evidence>
<sequence length="195" mass="22345">MCPSFHSGGEYEAASDRFPCHAVSNSTVIHTAQSSGRTFFHFGSFTIGRIVKERANEISRQDIFSNIKDLGSLKYYREVKQFWEQEEYVRLNSRKERTGMAWWRLGIWRLKNKRGNVQKDKCPLYGLAEDAMHIALKSFYRRCPGTTGSLGLPPWNVTKRRWMASTTSTRGGSTRGRSFASDRQGGPLEKLPKQE</sequence>
<dbReference type="EMBL" id="JAJSOF020000011">
    <property type="protein sequence ID" value="KAJ4444844.1"/>
    <property type="molecule type" value="Genomic_DNA"/>
</dbReference>
<name>A0ABQ8TFW0_PERAM</name>
<proteinExistence type="predicted"/>
<gene>
    <name evidence="2" type="ORF">ANN_06641</name>
</gene>
<feature type="compositionally biased region" description="Low complexity" evidence="1">
    <location>
        <begin position="165"/>
        <end position="178"/>
    </location>
</feature>
<feature type="region of interest" description="Disordered" evidence="1">
    <location>
        <begin position="164"/>
        <end position="195"/>
    </location>
</feature>
<organism evidence="2 3">
    <name type="scientific">Periplaneta americana</name>
    <name type="common">American cockroach</name>
    <name type="synonym">Blatta americana</name>
    <dbReference type="NCBI Taxonomy" id="6978"/>
    <lineage>
        <taxon>Eukaryota</taxon>
        <taxon>Metazoa</taxon>
        <taxon>Ecdysozoa</taxon>
        <taxon>Arthropoda</taxon>
        <taxon>Hexapoda</taxon>
        <taxon>Insecta</taxon>
        <taxon>Pterygota</taxon>
        <taxon>Neoptera</taxon>
        <taxon>Polyneoptera</taxon>
        <taxon>Dictyoptera</taxon>
        <taxon>Blattodea</taxon>
        <taxon>Blattoidea</taxon>
        <taxon>Blattidae</taxon>
        <taxon>Blattinae</taxon>
        <taxon>Periplaneta</taxon>
    </lineage>
</organism>
<evidence type="ECO:0000313" key="3">
    <source>
        <dbReference type="Proteomes" id="UP001148838"/>
    </source>
</evidence>